<dbReference type="Pfam" id="PF08770">
    <property type="entry name" value="SoxZ"/>
    <property type="match status" value="1"/>
</dbReference>
<dbReference type="Pfam" id="PF13501">
    <property type="entry name" value="SoxY"/>
    <property type="match status" value="1"/>
</dbReference>
<name>A0A9E4N2N2_9GAMM</name>
<dbReference type="InterPro" id="IPR030831">
    <property type="entry name" value="Fuse-rel_SoxYZ"/>
</dbReference>
<sequence length="260" mass="28699">MVTASIIFTSTQATATEGDNRWFQIKSSLIGDSHIQDGQEILGLDTPKRAMDAAIVPITIESKFEQTSDRYIKKLYIVIDNNPSPVAAVFTFPGNHSWKSLSTRVRINAYTDLRAIAEISDGNLYMVNNYVKASGGCSAPSLKDPAAAAAQLGRIKFRLPESFAAGDLVPTQLLIKHPNNSGLQFDQISRYYIPADFVRTIQVTYNGEEVFTVDTDISISEDPSIRFGFAPEKSGVLEVHVKDSKGRTFSHSMNFPEQRS</sequence>
<accession>A0A9E4N2N2</accession>
<dbReference type="InterPro" id="IPR032711">
    <property type="entry name" value="SoxY"/>
</dbReference>
<feature type="domain" description="Ig-like SoxY" evidence="2">
    <location>
        <begin position="28"/>
        <end position="137"/>
    </location>
</feature>
<dbReference type="AlphaFoldDB" id="A0A9E4N2N2"/>
<feature type="domain" description="Sulphur oxidation protein SoxZ" evidence="1">
    <location>
        <begin position="161"/>
        <end position="253"/>
    </location>
</feature>
<comment type="caution">
    <text evidence="3">The sequence shown here is derived from an EMBL/GenBank/DDBJ whole genome shotgun (WGS) entry which is preliminary data.</text>
</comment>
<organism evidence="3 4">
    <name type="scientific">Candidatus Thiodiazotropha taylori</name>
    <dbReference type="NCBI Taxonomy" id="2792791"/>
    <lineage>
        <taxon>Bacteria</taxon>
        <taxon>Pseudomonadati</taxon>
        <taxon>Pseudomonadota</taxon>
        <taxon>Gammaproteobacteria</taxon>
        <taxon>Chromatiales</taxon>
        <taxon>Sedimenticolaceae</taxon>
        <taxon>Candidatus Thiodiazotropha</taxon>
    </lineage>
</organism>
<dbReference type="Gene3D" id="2.60.40.2470">
    <property type="entry name" value="SoxY domain"/>
    <property type="match status" value="1"/>
</dbReference>
<gene>
    <name evidence="3" type="ORF">JAZ07_04045</name>
</gene>
<dbReference type="NCBIfam" id="TIGR04557">
    <property type="entry name" value="fuse_rel_SoxYZ"/>
    <property type="match status" value="1"/>
</dbReference>
<evidence type="ECO:0000313" key="3">
    <source>
        <dbReference type="EMBL" id="MCG7945500.1"/>
    </source>
</evidence>
<dbReference type="EMBL" id="JAEPCM010000105">
    <property type="protein sequence ID" value="MCG7945500.1"/>
    <property type="molecule type" value="Genomic_DNA"/>
</dbReference>
<dbReference type="SUPFAM" id="SSF81296">
    <property type="entry name" value="E set domains"/>
    <property type="match status" value="1"/>
</dbReference>
<evidence type="ECO:0000313" key="4">
    <source>
        <dbReference type="Proteomes" id="UP000886667"/>
    </source>
</evidence>
<dbReference type="InterPro" id="IPR014756">
    <property type="entry name" value="Ig_E-set"/>
</dbReference>
<protein>
    <submittedName>
        <fullName evidence="3">Quinoprotein dehydrogenase-associated SoxYZ-like carrier</fullName>
    </submittedName>
</protein>
<evidence type="ECO:0000259" key="1">
    <source>
        <dbReference type="Pfam" id="PF08770"/>
    </source>
</evidence>
<reference evidence="3" key="1">
    <citation type="journal article" date="2021" name="Proc. Natl. Acad. Sci. U.S.A.">
        <title>Global biogeography of chemosynthetic symbionts reveals both localized and globally distributed symbiont groups. .</title>
        <authorList>
            <person name="Osvatic J.T."/>
            <person name="Wilkins L.G.E."/>
            <person name="Leibrecht L."/>
            <person name="Leray M."/>
            <person name="Zauner S."/>
            <person name="Polzin J."/>
            <person name="Camacho Y."/>
            <person name="Gros O."/>
            <person name="van Gils J.A."/>
            <person name="Eisen J.A."/>
            <person name="Petersen J.M."/>
            <person name="Yuen B."/>
        </authorList>
    </citation>
    <scope>NUCLEOTIDE SEQUENCE</scope>
    <source>
        <strain evidence="3">MAGclacostrist064TRANS</strain>
    </source>
</reference>
<evidence type="ECO:0000259" key="2">
    <source>
        <dbReference type="Pfam" id="PF13501"/>
    </source>
</evidence>
<proteinExistence type="predicted"/>
<dbReference type="InterPro" id="IPR014880">
    <property type="entry name" value="SoxZ_dom"/>
</dbReference>
<dbReference type="InterPro" id="IPR013783">
    <property type="entry name" value="Ig-like_fold"/>
</dbReference>
<dbReference type="InterPro" id="IPR038162">
    <property type="entry name" value="SoxY_sf"/>
</dbReference>
<dbReference type="Gene3D" id="2.60.40.10">
    <property type="entry name" value="Immunoglobulins"/>
    <property type="match status" value="1"/>
</dbReference>
<dbReference type="Proteomes" id="UP000886667">
    <property type="component" value="Unassembled WGS sequence"/>
</dbReference>